<name>A0A0P7Z3I6_9CYAN</name>
<dbReference type="Gene3D" id="3.30.1360.200">
    <property type="match status" value="1"/>
</dbReference>
<dbReference type="Proteomes" id="UP000050465">
    <property type="component" value="Unassembled WGS sequence"/>
</dbReference>
<dbReference type="InterPro" id="IPR022813">
    <property type="entry name" value="SecD/SecF_arch_bac"/>
</dbReference>
<keyword evidence="5" id="KW-1133">Transmembrane helix</keyword>
<feature type="domain" description="SecDF P1 head subdomain" evidence="8">
    <location>
        <begin position="171"/>
        <end position="276"/>
    </location>
</feature>
<keyword evidence="6" id="KW-0811">Translocation</keyword>
<dbReference type="STRING" id="1666911.HLUCCA11_00110"/>
<dbReference type="GO" id="GO:0005886">
    <property type="term" value="C:plasma membrane"/>
    <property type="evidence" value="ECO:0007669"/>
    <property type="project" value="TreeGrafter"/>
</dbReference>
<evidence type="ECO:0000256" key="6">
    <source>
        <dbReference type="ARBA" id="ARBA00023010"/>
    </source>
</evidence>
<proteinExistence type="predicted"/>
<keyword evidence="1" id="KW-0813">Transport</keyword>
<keyword evidence="2" id="KW-1003">Cell membrane</keyword>
<evidence type="ECO:0000259" key="8">
    <source>
        <dbReference type="Pfam" id="PF22599"/>
    </source>
</evidence>
<evidence type="ECO:0000256" key="5">
    <source>
        <dbReference type="ARBA" id="ARBA00022989"/>
    </source>
</evidence>
<evidence type="ECO:0000256" key="2">
    <source>
        <dbReference type="ARBA" id="ARBA00022475"/>
    </source>
</evidence>
<dbReference type="InterPro" id="IPR054384">
    <property type="entry name" value="SecDF_P1_head"/>
</dbReference>
<evidence type="ECO:0000256" key="1">
    <source>
        <dbReference type="ARBA" id="ARBA00022448"/>
    </source>
</evidence>
<dbReference type="PATRIC" id="fig|1666911.3.peg.2398"/>
<evidence type="ECO:0000256" key="3">
    <source>
        <dbReference type="ARBA" id="ARBA00022692"/>
    </source>
</evidence>
<dbReference type="EMBL" id="LJZR01000001">
    <property type="protein sequence ID" value="KPQ37483.1"/>
    <property type="molecule type" value="Genomic_DNA"/>
</dbReference>
<keyword evidence="3" id="KW-0812">Transmembrane</keyword>
<dbReference type="Gene3D" id="3.30.70.3400">
    <property type="match status" value="1"/>
</dbReference>
<dbReference type="Pfam" id="PF22599">
    <property type="entry name" value="SecDF_P1_head"/>
    <property type="match status" value="1"/>
</dbReference>
<dbReference type="PANTHER" id="PTHR30081">
    <property type="entry name" value="PROTEIN-EXPORT MEMBRANE PROTEIN SEC"/>
    <property type="match status" value="1"/>
</dbReference>
<sequence>MMTKQLGQWLPGSLSHWVLSAAAISGVACTNQLKDYTQITLQASPLASSLETEAQVSAESLGKTQTILESRLVGLGVDLAEVSIQPPDQLVVKLPQSVNAKAAESVLTNTGQLYLRNQKPDTEKELAKNIEDLQRLLVEQNTLAQIGKQTEADALQVKIDETRVAISALFEPSTLTGDMLYDAQAQPSSANNNTWDVVIQFNAEGADKFAEQTQRMAGTGRAVGLFLDDVLLSTPVVDVAYAKTGITEGTALISGNFTQDAAKELEVQLKNGALPVQLEAVEVTSSEPLAEPNSE</sequence>
<comment type="caution">
    <text evidence="9">The sequence shown here is derived from an EMBL/GenBank/DDBJ whole genome shotgun (WGS) entry which is preliminary data.</text>
</comment>
<dbReference type="AlphaFoldDB" id="A0A0P7Z3I6"/>
<evidence type="ECO:0000313" key="9">
    <source>
        <dbReference type="EMBL" id="KPQ37483.1"/>
    </source>
</evidence>
<reference evidence="9 10" key="1">
    <citation type="submission" date="2015-09" db="EMBL/GenBank/DDBJ databases">
        <title>Identification and resolution of microdiversity through metagenomic sequencing of parallel consortia.</title>
        <authorList>
            <person name="Nelson W.C."/>
            <person name="Romine M.F."/>
            <person name="Lindemann S.R."/>
        </authorList>
    </citation>
    <scope>NUCLEOTIDE SEQUENCE [LARGE SCALE GENOMIC DNA]</scope>
    <source>
        <strain evidence="9">Ana</strain>
    </source>
</reference>
<dbReference type="PANTHER" id="PTHR30081:SF1">
    <property type="entry name" value="PROTEIN TRANSLOCASE SUBUNIT SECD"/>
    <property type="match status" value="1"/>
</dbReference>
<accession>A0A0P7Z3I6</accession>
<dbReference type="PROSITE" id="PS51257">
    <property type="entry name" value="PROKAR_LIPOPROTEIN"/>
    <property type="match status" value="1"/>
</dbReference>
<organism evidence="9 10">
    <name type="scientific">Phormidesmis priestleyi Ana</name>
    <dbReference type="NCBI Taxonomy" id="1666911"/>
    <lineage>
        <taxon>Bacteria</taxon>
        <taxon>Bacillati</taxon>
        <taxon>Cyanobacteriota</taxon>
        <taxon>Cyanophyceae</taxon>
        <taxon>Leptolyngbyales</taxon>
        <taxon>Leptolyngbyaceae</taxon>
        <taxon>Phormidesmis</taxon>
    </lineage>
</organism>
<evidence type="ECO:0000256" key="4">
    <source>
        <dbReference type="ARBA" id="ARBA00022927"/>
    </source>
</evidence>
<gene>
    <name evidence="9" type="primary">secD</name>
    <name evidence="9" type="ORF">HLUCCA11_00110</name>
</gene>
<protein>
    <submittedName>
        <fullName evidence="9">Preprotein translocase subunit SecD</fullName>
    </submittedName>
</protein>
<keyword evidence="4" id="KW-0653">Protein transport</keyword>
<dbReference type="GO" id="GO:0015031">
    <property type="term" value="P:protein transport"/>
    <property type="evidence" value="ECO:0007669"/>
    <property type="project" value="UniProtKB-KW"/>
</dbReference>
<keyword evidence="7" id="KW-0472">Membrane</keyword>
<evidence type="ECO:0000256" key="7">
    <source>
        <dbReference type="ARBA" id="ARBA00023136"/>
    </source>
</evidence>
<evidence type="ECO:0000313" key="10">
    <source>
        <dbReference type="Proteomes" id="UP000050465"/>
    </source>
</evidence>